<feature type="chain" id="PRO_5022763623" evidence="1">
    <location>
        <begin position="23"/>
        <end position="359"/>
    </location>
</feature>
<comment type="caution">
    <text evidence="2">The sequence shown here is derived from an EMBL/GenBank/DDBJ whole genome shotgun (WGS) entry which is preliminary data.</text>
</comment>
<evidence type="ECO:0000313" key="3">
    <source>
        <dbReference type="Proteomes" id="UP000321935"/>
    </source>
</evidence>
<accession>A0A5C7AGB3</accession>
<feature type="signal peptide" evidence="1">
    <location>
        <begin position="1"/>
        <end position="22"/>
    </location>
</feature>
<sequence length="359" mass="41314">MKYNRFCYLLPGLALCCWVFFSCSRSDENALQTILIPKKIDQELQLEQLTKSIKLIQLETNDRSLLSGVLDIKMFNEKIYVSDASRRILIFNQDGKFVKVLGKRGEGPGEYDFFPHMTIDEESNLLYVASARKLYVYSKEDELLLENALSFNVNAFSVLEDKLFVLRQELSIPQEEGFLNRASFYEINKSLDVVDTIPVREVKLKSGSASDFPIKNYFSTVGPDHFVYVPDFGSQILLHDTLYQFKDKILTPFLKMNFETIQTLDKSGIKKIQIHNVINSKSFLFCEYYSDGNYLLFVYEKESAIGYNLQKGVLDGNGNPVVLRPLDLGRDIFYFVHQSEYSDSETEEQNPTIGIVQLK</sequence>
<dbReference type="Pfam" id="PF17170">
    <property type="entry name" value="DUF5128"/>
    <property type="match status" value="1"/>
</dbReference>
<dbReference type="RefSeq" id="WP_146919039.1">
    <property type="nucleotide sequence ID" value="NZ_VORW01000012.1"/>
</dbReference>
<keyword evidence="1" id="KW-0732">Signal</keyword>
<evidence type="ECO:0000256" key="1">
    <source>
        <dbReference type="SAM" id="SignalP"/>
    </source>
</evidence>
<proteinExistence type="predicted"/>
<protein>
    <submittedName>
        <fullName evidence="2">6-bladed beta-propeller</fullName>
    </submittedName>
</protein>
<name>A0A5C7AGB3_9BACT</name>
<dbReference type="EMBL" id="VORW01000012">
    <property type="protein sequence ID" value="TXE07548.1"/>
    <property type="molecule type" value="Genomic_DNA"/>
</dbReference>
<dbReference type="Proteomes" id="UP000321935">
    <property type="component" value="Unassembled WGS sequence"/>
</dbReference>
<gene>
    <name evidence="2" type="ORF">ESV85_15230</name>
</gene>
<dbReference type="InterPro" id="IPR011042">
    <property type="entry name" value="6-blade_b-propeller_TolB-like"/>
</dbReference>
<organism evidence="2 3">
    <name type="scientific">Algoriphagus aquimarinus</name>
    <dbReference type="NCBI Taxonomy" id="237018"/>
    <lineage>
        <taxon>Bacteria</taxon>
        <taxon>Pseudomonadati</taxon>
        <taxon>Bacteroidota</taxon>
        <taxon>Cytophagia</taxon>
        <taxon>Cytophagales</taxon>
        <taxon>Cyclobacteriaceae</taxon>
        <taxon>Algoriphagus</taxon>
    </lineage>
</organism>
<dbReference type="SUPFAM" id="SSF63825">
    <property type="entry name" value="YWTD domain"/>
    <property type="match status" value="1"/>
</dbReference>
<dbReference type="PROSITE" id="PS51257">
    <property type="entry name" value="PROKAR_LIPOPROTEIN"/>
    <property type="match status" value="1"/>
</dbReference>
<dbReference type="AlphaFoldDB" id="A0A5C7AGB3"/>
<evidence type="ECO:0000313" key="2">
    <source>
        <dbReference type="EMBL" id="TXE07548.1"/>
    </source>
</evidence>
<dbReference type="Gene3D" id="2.120.10.30">
    <property type="entry name" value="TolB, C-terminal domain"/>
    <property type="match status" value="1"/>
</dbReference>
<reference evidence="2 3" key="1">
    <citation type="submission" date="2019-08" db="EMBL/GenBank/DDBJ databases">
        <title>Genomes sequence of Algoriphagus aquimarinus ACAM450.</title>
        <authorList>
            <person name="Bowman J.P."/>
        </authorList>
    </citation>
    <scope>NUCLEOTIDE SEQUENCE [LARGE SCALE GENOMIC DNA]</scope>
    <source>
        <strain evidence="2 3">ACAM 450</strain>
    </source>
</reference>
<dbReference type="OrthoDB" id="820429at2"/>